<dbReference type="SUPFAM" id="SSF55718">
    <property type="entry name" value="SCP-like"/>
    <property type="match status" value="1"/>
</dbReference>
<keyword evidence="1" id="KW-0560">Oxidoreductase</keyword>
<feature type="domain" description="Luciferase-like" evidence="3">
    <location>
        <begin position="26"/>
        <end position="340"/>
    </location>
</feature>
<evidence type="ECO:0000256" key="1">
    <source>
        <dbReference type="ARBA" id="ARBA00023002"/>
    </source>
</evidence>
<dbReference type="PANTHER" id="PTHR30137">
    <property type="entry name" value="LUCIFERASE-LIKE MONOOXYGENASE"/>
    <property type="match status" value="1"/>
</dbReference>
<accession>A0ABS3RE31</accession>
<comment type="caution">
    <text evidence="5">The sequence shown here is derived from an EMBL/GenBank/DDBJ whole genome shotgun (WGS) entry which is preliminary data.</text>
</comment>
<evidence type="ECO:0000259" key="4">
    <source>
        <dbReference type="Pfam" id="PF02036"/>
    </source>
</evidence>
<dbReference type="Gene3D" id="3.20.20.30">
    <property type="entry name" value="Luciferase-like domain"/>
    <property type="match status" value="1"/>
</dbReference>
<dbReference type="PANTHER" id="PTHR30137:SF8">
    <property type="entry name" value="BLR5498 PROTEIN"/>
    <property type="match status" value="1"/>
</dbReference>
<dbReference type="InterPro" id="IPR036527">
    <property type="entry name" value="SCP2_sterol-bd_dom_sf"/>
</dbReference>
<dbReference type="SUPFAM" id="SSF51679">
    <property type="entry name" value="Bacterial luciferase-like"/>
    <property type="match status" value="1"/>
</dbReference>
<dbReference type="Pfam" id="PF00296">
    <property type="entry name" value="Bac_luciferase"/>
    <property type="match status" value="1"/>
</dbReference>
<dbReference type="Proteomes" id="UP000666915">
    <property type="component" value="Unassembled WGS sequence"/>
</dbReference>
<gene>
    <name evidence="5" type="ORF">J4557_43830</name>
</gene>
<dbReference type="InterPro" id="IPR011251">
    <property type="entry name" value="Luciferase-like_dom"/>
</dbReference>
<proteinExistence type="predicted"/>
<name>A0ABS3RE31_9ACTN</name>
<keyword evidence="2" id="KW-0503">Monooxygenase</keyword>
<dbReference type="InterPro" id="IPR003033">
    <property type="entry name" value="SCP2_sterol-bd_dom"/>
</dbReference>
<evidence type="ECO:0000259" key="3">
    <source>
        <dbReference type="Pfam" id="PF00296"/>
    </source>
</evidence>
<sequence length="572" mass="63632">MVPIRFGLFYEHQLPRPWRDGDELRLYQDALDQVEIADRVGFDYLWAVEHHFLEEYSHSSAPEVFLAAASQRTERIRLGHGIVQLPPAVNHPARIAERIATLDLVSNGRVDFGTGESSSGAELGGFGVRRTEKRAQWQDAIDAVTRMFVEEPFAGWRSPHLRMPPRNVIPKTVQKPHPPLWVACSRRETIQFAARNGIGALSFSFVEPEDAGKWVDEYYRILESEECVPAGFAVNPNVSVVLPMMLHEDEATAIDRGVDGAHFFAFALAHYYGATPHDPGRTSVWDEFRERRASQGFDRDQVIANAESLNVNVGSLRGAVGTPEQVVELVRRYESVGVDQVSFVLQAGPNRHEHICESLELFGRSVLPHFTEGREEREAAKAERLAPAIEAALARRKPARTSPPGYRIDEDAEVARAQRSSRSRRPVRQEIRAAARRRAAQGFYKLVHGRTDEQIERRFGPNAQRLFFTGMARAYDPSAAAGFAGDIEFRLTPGHGTATTWTIHVSGERARARAGGSGDPDIALSARTADFLRILAGDANPASLLMDGRLAIRGNYELAPRISEMFGGPSPY</sequence>
<dbReference type="RefSeq" id="WP_208272920.1">
    <property type="nucleotide sequence ID" value="NZ_BAAAGM010000019.1"/>
</dbReference>
<evidence type="ECO:0000256" key="2">
    <source>
        <dbReference type="ARBA" id="ARBA00023033"/>
    </source>
</evidence>
<evidence type="ECO:0000313" key="6">
    <source>
        <dbReference type="Proteomes" id="UP000666915"/>
    </source>
</evidence>
<dbReference type="InterPro" id="IPR050766">
    <property type="entry name" value="Bact_Lucif_Oxidored"/>
</dbReference>
<reference evidence="5 6" key="1">
    <citation type="submission" date="2021-03" db="EMBL/GenBank/DDBJ databases">
        <authorList>
            <person name="Kanchanasin P."/>
            <person name="Saeng-In P."/>
            <person name="Phongsopitanun W."/>
            <person name="Yuki M."/>
            <person name="Kudo T."/>
            <person name="Ohkuma M."/>
            <person name="Tanasupawat S."/>
        </authorList>
    </citation>
    <scope>NUCLEOTIDE SEQUENCE [LARGE SCALE GENOMIC DNA]</scope>
    <source>
        <strain evidence="5 6">L46</strain>
    </source>
</reference>
<evidence type="ECO:0000313" key="5">
    <source>
        <dbReference type="EMBL" id="MBO2444471.1"/>
    </source>
</evidence>
<protein>
    <submittedName>
        <fullName evidence="5">LLM class flavin-dependent oxidoreductase</fullName>
    </submittedName>
</protein>
<keyword evidence="6" id="KW-1185">Reference proteome</keyword>
<organism evidence="5 6">
    <name type="scientific">Actinomadura nitritigenes</name>
    <dbReference type="NCBI Taxonomy" id="134602"/>
    <lineage>
        <taxon>Bacteria</taxon>
        <taxon>Bacillati</taxon>
        <taxon>Actinomycetota</taxon>
        <taxon>Actinomycetes</taxon>
        <taxon>Streptosporangiales</taxon>
        <taxon>Thermomonosporaceae</taxon>
        <taxon>Actinomadura</taxon>
    </lineage>
</organism>
<dbReference type="InterPro" id="IPR036661">
    <property type="entry name" value="Luciferase-like_sf"/>
</dbReference>
<dbReference type="Pfam" id="PF02036">
    <property type="entry name" value="SCP2"/>
    <property type="match status" value="1"/>
</dbReference>
<feature type="domain" description="SCP2" evidence="4">
    <location>
        <begin position="477"/>
        <end position="566"/>
    </location>
</feature>
<dbReference type="Gene3D" id="3.30.1050.10">
    <property type="entry name" value="SCP2 sterol-binding domain"/>
    <property type="match status" value="1"/>
</dbReference>
<dbReference type="EMBL" id="JAGEOK010000046">
    <property type="protein sequence ID" value="MBO2444471.1"/>
    <property type="molecule type" value="Genomic_DNA"/>
</dbReference>